<keyword evidence="2" id="KW-0732">Signal</keyword>
<dbReference type="AlphaFoldDB" id="A0A1M6T430"/>
<organism evidence="4 5">
    <name type="scientific">Desulforamulus aeronauticus DSM 10349</name>
    <dbReference type="NCBI Taxonomy" id="1121421"/>
    <lineage>
        <taxon>Bacteria</taxon>
        <taxon>Bacillati</taxon>
        <taxon>Bacillota</taxon>
        <taxon>Clostridia</taxon>
        <taxon>Eubacteriales</taxon>
        <taxon>Peptococcaceae</taxon>
        <taxon>Desulforamulus</taxon>
    </lineage>
</organism>
<feature type="chain" id="PRO_5012070683" evidence="2">
    <location>
        <begin position="25"/>
        <end position="305"/>
    </location>
</feature>
<dbReference type="Proteomes" id="UP000183997">
    <property type="component" value="Unassembled WGS sequence"/>
</dbReference>
<feature type="domain" description="Copper amine oxidase-like N-terminal" evidence="3">
    <location>
        <begin position="30"/>
        <end position="133"/>
    </location>
</feature>
<gene>
    <name evidence="4" type="ORF">SAMN02745123_02160</name>
</gene>
<accession>A0A1M6T430</accession>
<dbReference type="RefSeq" id="WP_072914112.1">
    <property type="nucleotide sequence ID" value="NZ_FRAR01000015.1"/>
</dbReference>
<feature type="signal peptide" evidence="2">
    <location>
        <begin position="1"/>
        <end position="24"/>
    </location>
</feature>
<evidence type="ECO:0000256" key="2">
    <source>
        <dbReference type="SAM" id="SignalP"/>
    </source>
</evidence>
<evidence type="ECO:0000256" key="1">
    <source>
        <dbReference type="SAM" id="Coils"/>
    </source>
</evidence>
<proteinExistence type="predicted"/>
<keyword evidence="1" id="KW-0175">Coiled coil</keyword>
<evidence type="ECO:0000259" key="3">
    <source>
        <dbReference type="Pfam" id="PF07833"/>
    </source>
</evidence>
<evidence type="ECO:0000313" key="5">
    <source>
        <dbReference type="Proteomes" id="UP000183997"/>
    </source>
</evidence>
<keyword evidence="5" id="KW-1185">Reference proteome</keyword>
<dbReference type="InterPro" id="IPR012854">
    <property type="entry name" value="Cu_amine_oxidase-like_N"/>
</dbReference>
<feature type="coiled-coil region" evidence="1">
    <location>
        <begin position="207"/>
        <end position="234"/>
    </location>
</feature>
<dbReference type="EMBL" id="FRAR01000015">
    <property type="protein sequence ID" value="SHK51674.1"/>
    <property type="molecule type" value="Genomic_DNA"/>
</dbReference>
<reference evidence="5" key="1">
    <citation type="submission" date="2016-11" db="EMBL/GenBank/DDBJ databases">
        <authorList>
            <person name="Varghese N."/>
            <person name="Submissions S."/>
        </authorList>
    </citation>
    <scope>NUCLEOTIDE SEQUENCE [LARGE SCALE GENOMIC DNA]</scope>
    <source>
        <strain evidence="5">DSM 10349</strain>
    </source>
</reference>
<sequence length="305" mass="34159">MKRGIRLLLASLFLLLLTPFSAFAGIIVMVDGTPLDSQSEPVIISGKLMVPMRSIFERLGAEVKYENGSISALLGQKEIKLTINQLQCKINNRPGLLPVAPVIHNGKTMLPLRFVSQSLNADVDYLNEHQLVLITSPNYKSSSSSTDRELAAAIKQYSIYKNTVMTNERFIALFNSNKQVILEDIDLLKKYNTLIKGFVQSDDSRVMNVVIENINQLKDLNQQINQDIQSLSKGTLTNQLSKDLKEYYTSLSYLYTLLIDEKKISSIAKEKLQAVLIAEQTVIADLTNIEQTINKQLSYGRSGVQ</sequence>
<dbReference type="Gene3D" id="3.30.457.10">
    <property type="entry name" value="Copper amine oxidase-like, N-terminal domain"/>
    <property type="match status" value="1"/>
</dbReference>
<protein>
    <submittedName>
        <fullName evidence="4">Copper amine oxidase N-terminal domain-containing protein</fullName>
    </submittedName>
</protein>
<dbReference type="Pfam" id="PF07833">
    <property type="entry name" value="Cu_amine_oxidN1"/>
    <property type="match status" value="1"/>
</dbReference>
<dbReference type="InterPro" id="IPR036582">
    <property type="entry name" value="Mao_N_sf"/>
</dbReference>
<dbReference type="STRING" id="1121421.SAMN02745123_02160"/>
<evidence type="ECO:0000313" key="4">
    <source>
        <dbReference type="EMBL" id="SHK51674.1"/>
    </source>
</evidence>
<name>A0A1M6T430_9FIRM</name>
<dbReference type="SUPFAM" id="SSF55383">
    <property type="entry name" value="Copper amine oxidase, domain N"/>
    <property type="match status" value="2"/>
</dbReference>